<reference evidence="2" key="1">
    <citation type="journal article" date="2012" name="Nat. Biotechnol.">
        <title>Reference genome sequence of the model plant Setaria.</title>
        <authorList>
            <person name="Bennetzen J.L."/>
            <person name="Schmutz J."/>
            <person name="Wang H."/>
            <person name="Percifield R."/>
            <person name="Hawkins J."/>
            <person name="Pontaroli A.C."/>
            <person name="Estep M."/>
            <person name="Feng L."/>
            <person name="Vaughn J.N."/>
            <person name="Grimwood J."/>
            <person name="Jenkins J."/>
            <person name="Barry K."/>
            <person name="Lindquist E."/>
            <person name="Hellsten U."/>
            <person name="Deshpande S."/>
            <person name="Wang X."/>
            <person name="Wu X."/>
            <person name="Mitros T."/>
            <person name="Triplett J."/>
            <person name="Yang X."/>
            <person name="Ye C.Y."/>
            <person name="Mauro-Herrera M."/>
            <person name="Wang L."/>
            <person name="Li P."/>
            <person name="Sharma M."/>
            <person name="Sharma R."/>
            <person name="Ronald P.C."/>
            <person name="Panaud O."/>
            <person name="Kellogg E.A."/>
            <person name="Brutnell T.P."/>
            <person name="Doust A.N."/>
            <person name="Tuskan G.A."/>
            <person name="Rokhsar D."/>
            <person name="Devos K.M."/>
        </authorList>
    </citation>
    <scope>NUCLEOTIDE SEQUENCE [LARGE SCALE GENOMIC DNA]</scope>
    <source>
        <strain evidence="2">Yugu1</strain>
    </source>
</reference>
<feature type="compositionally biased region" description="Gly residues" evidence="1">
    <location>
        <begin position="99"/>
        <end position="116"/>
    </location>
</feature>
<dbReference type="AlphaFoldDB" id="A0A368SQL5"/>
<feature type="compositionally biased region" description="Gly residues" evidence="1">
    <location>
        <begin position="128"/>
        <end position="140"/>
    </location>
</feature>
<sequence>MLLLSPCSPPVRPGPLPDHPRALCLPSCYAALLANVLLAKLLYNFRMPTFNINYSPLEKKPPRLEDGTVESPWEKKSMKPSPSCSPCGSISGDGELGWARGGGRWRGGASGDGSGGVEHTAAAAGRSTDGGRGGIHGGVWRGKEGGCRGAASSGEEHAAAAASREGEGDARG</sequence>
<accession>A0A368SQL5</accession>
<feature type="compositionally biased region" description="Basic and acidic residues" evidence="1">
    <location>
        <begin position="58"/>
        <end position="77"/>
    </location>
</feature>
<organism evidence="2">
    <name type="scientific">Setaria italica</name>
    <name type="common">Foxtail millet</name>
    <name type="synonym">Panicum italicum</name>
    <dbReference type="NCBI Taxonomy" id="4555"/>
    <lineage>
        <taxon>Eukaryota</taxon>
        <taxon>Viridiplantae</taxon>
        <taxon>Streptophyta</taxon>
        <taxon>Embryophyta</taxon>
        <taxon>Tracheophyta</taxon>
        <taxon>Spermatophyta</taxon>
        <taxon>Magnoliopsida</taxon>
        <taxon>Liliopsida</taxon>
        <taxon>Poales</taxon>
        <taxon>Poaceae</taxon>
        <taxon>PACMAD clade</taxon>
        <taxon>Panicoideae</taxon>
        <taxon>Panicodae</taxon>
        <taxon>Paniceae</taxon>
        <taxon>Cenchrinae</taxon>
        <taxon>Setaria</taxon>
    </lineage>
</organism>
<gene>
    <name evidence="2" type="ORF">SETIT_9G392100v2</name>
</gene>
<feature type="region of interest" description="Disordered" evidence="1">
    <location>
        <begin position="58"/>
        <end position="172"/>
    </location>
</feature>
<evidence type="ECO:0000313" key="2">
    <source>
        <dbReference type="EMBL" id="RCV44654.1"/>
    </source>
</evidence>
<evidence type="ECO:0000256" key="1">
    <source>
        <dbReference type="SAM" id="MobiDB-lite"/>
    </source>
</evidence>
<feature type="compositionally biased region" description="Basic and acidic residues" evidence="1">
    <location>
        <begin position="154"/>
        <end position="172"/>
    </location>
</feature>
<feature type="compositionally biased region" description="Low complexity" evidence="1">
    <location>
        <begin position="79"/>
        <end position="98"/>
    </location>
</feature>
<proteinExistence type="predicted"/>
<protein>
    <submittedName>
        <fullName evidence="2">Uncharacterized protein</fullName>
    </submittedName>
</protein>
<name>A0A368SQL5_SETIT</name>
<reference evidence="2" key="2">
    <citation type="submission" date="2015-07" db="EMBL/GenBank/DDBJ databases">
        <authorList>
            <person name="Noorani M."/>
        </authorList>
    </citation>
    <scope>NUCLEOTIDE SEQUENCE</scope>
    <source>
        <strain evidence="2">Yugu1</strain>
    </source>
</reference>
<dbReference type="EMBL" id="CM003536">
    <property type="protein sequence ID" value="RCV44654.1"/>
    <property type="molecule type" value="Genomic_DNA"/>
</dbReference>